<organism evidence="2 3">
    <name type="scientific">Daphnia magna</name>
    <dbReference type="NCBI Taxonomy" id="35525"/>
    <lineage>
        <taxon>Eukaryota</taxon>
        <taxon>Metazoa</taxon>
        <taxon>Ecdysozoa</taxon>
        <taxon>Arthropoda</taxon>
        <taxon>Crustacea</taxon>
        <taxon>Branchiopoda</taxon>
        <taxon>Diplostraca</taxon>
        <taxon>Cladocera</taxon>
        <taxon>Anomopoda</taxon>
        <taxon>Daphniidae</taxon>
        <taxon>Daphnia</taxon>
    </lineage>
</organism>
<name>A0A164TJC8_9CRUS</name>
<sequence>MFTKLYIRSSAEVDQGQQGFIVFLICLRILIVCNPFRRIAQQIEKKTKIRESKENNKGHEMDSMLPKGVAKSTNRTRKPSAPRRENVYPVKAQMRKWEQELYWKSYNTHRAEFQSPFSFCAWRVRVRVATSGPSTLSKLPRRRNSPLSRAFHAAQHEERRVRQRQELVAERRRKEAVLQEDQKARQEYISRAIREAEKVQKQILADRASKEAAKTQQLAAVQEEEKDDDDVQPIQEKSQDEIEHVVLATGQKSL</sequence>
<reference evidence="2 3" key="1">
    <citation type="submission" date="2016-03" db="EMBL/GenBank/DDBJ databases">
        <title>EvidentialGene: Evidence-directed Construction of Genes on Genomes.</title>
        <authorList>
            <person name="Gilbert D.G."/>
            <person name="Choi J.-H."/>
            <person name="Mockaitis K."/>
            <person name="Colbourne J."/>
            <person name="Pfrender M."/>
        </authorList>
    </citation>
    <scope>NUCLEOTIDE SEQUENCE [LARGE SCALE GENOMIC DNA]</scope>
    <source>
        <strain evidence="2 3">Xinb3</strain>
        <tissue evidence="2">Complete organism</tissue>
    </source>
</reference>
<comment type="caution">
    <text evidence="2">The sequence shown here is derived from an EMBL/GenBank/DDBJ whole genome shotgun (WGS) entry which is preliminary data.</text>
</comment>
<keyword evidence="3" id="KW-1185">Reference proteome</keyword>
<gene>
    <name evidence="2" type="ORF">APZ42_025010</name>
</gene>
<evidence type="ECO:0000313" key="3">
    <source>
        <dbReference type="Proteomes" id="UP000076858"/>
    </source>
</evidence>
<protein>
    <submittedName>
        <fullName evidence="2">Uncharacterized protein</fullName>
    </submittedName>
</protein>
<feature type="region of interest" description="Disordered" evidence="1">
    <location>
        <begin position="211"/>
        <end position="254"/>
    </location>
</feature>
<feature type="region of interest" description="Disordered" evidence="1">
    <location>
        <begin position="50"/>
        <end position="85"/>
    </location>
</feature>
<feature type="compositionally biased region" description="Acidic residues" evidence="1">
    <location>
        <begin position="222"/>
        <end position="231"/>
    </location>
</feature>
<evidence type="ECO:0000256" key="1">
    <source>
        <dbReference type="SAM" id="MobiDB-lite"/>
    </source>
</evidence>
<proteinExistence type="predicted"/>
<dbReference type="EMBL" id="LRGB01001784">
    <property type="protein sequence ID" value="KZS10506.1"/>
    <property type="molecule type" value="Genomic_DNA"/>
</dbReference>
<evidence type="ECO:0000313" key="2">
    <source>
        <dbReference type="EMBL" id="KZS10506.1"/>
    </source>
</evidence>
<dbReference type="AlphaFoldDB" id="A0A164TJC8"/>
<accession>A0A164TJC8</accession>
<feature type="compositionally biased region" description="Basic and acidic residues" evidence="1">
    <location>
        <begin position="50"/>
        <end position="62"/>
    </location>
</feature>
<dbReference type="Proteomes" id="UP000076858">
    <property type="component" value="Unassembled WGS sequence"/>
</dbReference>